<dbReference type="EMBL" id="SLWS01000013">
    <property type="protein sequence ID" value="TCO50684.1"/>
    <property type="molecule type" value="Genomic_DNA"/>
</dbReference>
<sequence length="208" mass="23530">MVTDIVGFSEPYRTHRDQLVIRTGLYQALEHAFHQAGVLWNECYHEDRGDGVLVLAPPHIPKEYFATRLPRALAAEIAHHNAEHPETARIRVRLALHAGEITFDAHGVSAPALVHAFRLIDAPAFKKELVTSSVLVGIVVSSWYFDEVIQQLRTHVPSDYRRIRVHGKSTIAIAWVTCVHRTTRELITASPSVVHLESHRVGRHRLYP</sequence>
<organism evidence="1 2">
    <name type="scientific">Actinocrispum wychmicini</name>
    <dbReference type="NCBI Taxonomy" id="1213861"/>
    <lineage>
        <taxon>Bacteria</taxon>
        <taxon>Bacillati</taxon>
        <taxon>Actinomycetota</taxon>
        <taxon>Actinomycetes</taxon>
        <taxon>Pseudonocardiales</taxon>
        <taxon>Pseudonocardiaceae</taxon>
        <taxon>Actinocrispum</taxon>
    </lineage>
</organism>
<evidence type="ECO:0000313" key="2">
    <source>
        <dbReference type="Proteomes" id="UP000295680"/>
    </source>
</evidence>
<comment type="caution">
    <text evidence="1">The sequence shown here is derived from an EMBL/GenBank/DDBJ whole genome shotgun (WGS) entry which is preliminary data.</text>
</comment>
<proteinExistence type="predicted"/>
<keyword evidence="2" id="KW-1185">Reference proteome</keyword>
<evidence type="ECO:0008006" key="3">
    <source>
        <dbReference type="Google" id="ProtNLM"/>
    </source>
</evidence>
<dbReference type="AlphaFoldDB" id="A0A4R2IYR0"/>
<name>A0A4R2IYR0_9PSEU</name>
<reference evidence="1 2" key="1">
    <citation type="submission" date="2019-03" db="EMBL/GenBank/DDBJ databases">
        <title>Genomic Encyclopedia of Type Strains, Phase IV (KMG-IV): sequencing the most valuable type-strain genomes for metagenomic binning, comparative biology and taxonomic classification.</title>
        <authorList>
            <person name="Goeker M."/>
        </authorList>
    </citation>
    <scope>NUCLEOTIDE SEQUENCE [LARGE SCALE GENOMIC DNA]</scope>
    <source>
        <strain evidence="1 2">DSM 45934</strain>
    </source>
</reference>
<protein>
    <recommendedName>
        <fullName evidence="3">Guanylate cyclase domain-containing protein</fullName>
    </recommendedName>
</protein>
<dbReference type="InterPro" id="IPR029787">
    <property type="entry name" value="Nucleotide_cyclase"/>
</dbReference>
<gene>
    <name evidence="1" type="ORF">EV192_11361</name>
</gene>
<evidence type="ECO:0000313" key="1">
    <source>
        <dbReference type="EMBL" id="TCO50684.1"/>
    </source>
</evidence>
<accession>A0A4R2IYR0</accession>
<dbReference type="Gene3D" id="3.30.70.1230">
    <property type="entry name" value="Nucleotide cyclase"/>
    <property type="match status" value="1"/>
</dbReference>
<dbReference type="Proteomes" id="UP000295680">
    <property type="component" value="Unassembled WGS sequence"/>
</dbReference>
<dbReference type="SUPFAM" id="SSF55073">
    <property type="entry name" value="Nucleotide cyclase"/>
    <property type="match status" value="1"/>
</dbReference>